<dbReference type="STRING" id="199441.BkAM31D_21135"/>
<dbReference type="KEGG" id="bkw:BkAM31D_21135"/>
<dbReference type="RefSeq" id="WP_066160420.1">
    <property type="nucleotide sequence ID" value="NZ_CP020814.1"/>
</dbReference>
<proteinExistence type="predicted"/>
<evidence type="ECO:0000313" key="2">
    <source>
        <dbReference type="Proteomes" id="UP000193006"/>
    </source>
</evidence>
<accession>A0A1X9MFF0</accession>
<sequence length="70" mass="7631">MSKLRLAKSAISDSVYVGKLKSVNGMSVWSGDKTDVTNDFIGAVISRWNGYEETIVAGDKTYVVSVKEVE</sequence>
<evidence type="ECO:0000313" key="1">
    <source>
        <dbReference type="EMBL" id="ARK32146.1"/>
    </source>
</evidence>
<dbReference type="EMBL" id="CP020814">
    <property type="protein sequence ID" value="ARK32146.1"/>
    <property type="molecule type" value="Genomic_DNA"/>
</dbReference>
<dbReference type="Proteomes" id="UP000193006">
    <property type="component" value="Chromosome"/>
</dbReference>
<reference evidence="1 2" key="1">
    <citation type="submission" date="2017-04" db="EMBL/GenBank/DDBJ databases">
        <title>Bacillus krulwichiae AM31D Genome sequencing and assembly.</title>
        <authorList>
            <person name="Krulwich T.A."/>
            <person name="Anastor L."/>
            <person name="Ehrlich R."/>
            <person name="Ehrlich G.D."/>
            <person name="Janto B."/>
        </authorList>
    </citation>
    <scope>NUCLEOTIDE SEQUENCE [LARGE SCALE GENOMIC DNA]</scope>
    <source>
        <strain evidence="1 2">AM31D</strain>
    </source>
</reference>
<dbReference type="AlphaFoldDB" id="A0A1X9MFF0"/>
<keyword evidence="2" id="KW-1185">Reference proteome</keyword>
<dbReference type="InterPro" id="IPR055869">
    <property type="entry name" value="DUF7446"/>
</dbReference>
<gene>
    <name evidence="1" type="ORF">BkAM31D_21135</name>
</gene>
<dbReference type="Pfam" id="PF24233">
    <property type="entry name" value="DUF7446"/>
    <property type="match status" value="1"/>
</dbReference>
<protein>
    <submittedName>
        <fullName evidence="1">Uncharacterized protein</fullName>
    </submittedName>
</protein>
<organism evidence="1 2">
    <name type="scientific">Halalkalibacter krulwichiae</name>
    <dbReference type="NCBI Taxonomy" id="199441"/>
    <lineage>
        <taxon>Bacteria</taxon>
        <taxon>Bacillati</taxon>
        <taxon>Bacillota</taxon>
        <taxon>Bacilli</taxon>
        <taxon>Bacillales</taxon>
        <taxon>Bacillaceae</taxon>
        <taxon>Halalkalibacter</taxon>
    </lineage>
</organism>
<name>A0A1X9MFF0_9BACI</name>